<name>A0A2T6G7F9_9BACL</name>
<evidence type="ECO:0000313" key="2">
    <source>
        <dbReference type="Proteomes" id="UP000244184"/>
    </source>
</evidence>
<reference evidence="1 2" key="1">
    <citation type="submission" date="2018-03" db="EMBL/GenBank/DDBJ databases">
        <title>Genome sequence of Paenibacillus elgii strain AC13 an antimicrobial compound producing bacteria.</title>
        <authorList>
            <person name="Kurokawa A.S."/>
            <person name="Araujo J.F."/>
            <person name="Costa R.A."/>
            <person name="Ortega D.B."/>
            <person name="Pires A.S."/>
            <person name="Pappas G.J.Jr."/>
            <person name="Franco O.L."/>
            <person name="Barreto C."/>
            <person name="Magalhaes B.S."/>
            <person name="Kruger R.H."/>
        </authorList>
    </citation>
    <scope>NUCLEOTIDE SEQUENCE [LARGE SCALE GENOMIC DNA]</scope>
    <source>
        <strain evidence="1 2">AC13</strain>
    </source>
</reference>
<dbReference type="RefSeq" id="WP_108530694.1">
    <property type="nucleotide sequence ID" value="NZ_PYHP01000018.1"/>
</dbReference>
<dbReference type="AlphaFoldDB" id="A0A2T6G7F9"/>
<accession>A0A2T6G7F9</accession>
<gene>
    <name evidence="1" type="ORF">C8Z91_06275</name>
</gene>
<comment type="caution">
    <text evidence="1">The sequence shown here is derived from an EMBL/GenBank/DDBJ whole genome shotgun (WGS) entry which is preliminary data.</text>
</comment>
<protein>
    <submittedName>
        <fullName evidence="1">Uncharacterized protein</fullName>
    </submittedName>
</protein>
<sequence length="120" mass="14251">MAELTSFKININKHLDLLVQAGEISEDDREAFHEENVLMWEALFNEAHITSEEPDDAMDILEKERTLRLNARKCLSAVRKSKLTLDKDELELSLRHGEFYWLSDQPRIGWKFDWKDKYLK</sequence>
<organism evidence="1 2">
    <name type="scientific">Paenibacillus elgii</name>
    <dbReference type="NCBI Taxonomy" id="189691"/>
    <lineage>
        <taxon>Bacteria</taxon>
        <taxon>Bacillati</taxon>
        <taxon>Bacillota</taxon>
        <taxon>Bacilli</taxon>
        <taxon>Bacillales</taxon>
        <taxon>Paenibacillaceae</taxon>
        <taxon>Paenibacillus</taxon>
    </lineage>
</organism>
<dbReference type="EMBL" id="PYHP01000018">
    <property type="protein sequence ID" value="PUA40099.1"/>
    <property type="molecule type" value="Genomic_DNA"/>
</dbReference>
<proteinExistence type="predicted"/>
<evidence type="ECO:0000313" key="1">
    <source>
        <dbReference type="EMBL" id="PUA40099.1"/>
    </source>
</evidence>
<dbReference type="Proteomes" id="UP000244184">
    <property type="component" value="Unassembled WGS sequence"/>
</dbReference>